<feature type="binding site" evidence="5">
    <location>
        <position position="174"/>
    </location>
    <ligand>
        <name>ATP</name>
        <dbReference type="ChEBI" id="CHEBI:30616"/>
    </ligand>
</feature>
<dbReference type="SUPFAM" id="SSF52540">
    <property type="entry name" value="P-loop containing nucleoside triphosphate hydrolases"/>
    <property type="match status" value="1"/>
</dbReference>
<dbReference type="Proteomes" id="UP001199816">
    <property type="component" value="Unassembled WGS sequence"/>
</dbReference>
<protein>
    <recommendedName>
        <fullName evidence="5 7">Adenylate kinase</fullName>
        <shortName evidence="5">AK</shortName>
        <ecNumber evidence="5 7">2.7.4.3</ecNumber>
    </recommendedName>
    <alternativeName>
        <fullName evidence="5">ATP-AMP transphosphorylase</fullName>
    </alternativeName>
    <alternativeName>
        <fullName evidence="5">ATP:AMP phosphotransferase</fullName>
    </alternativeName>
    <alternativeName>
        <fullName evidence="5">Adenylate monophosphate kinase</fullName>
    </alternativeName>
</protein>
<comment type="catalytic activity">
    <reaction evidence="5 7">
        <text>AMP + ATP = 2 ADP</text>
        <dbReference type="Rhea" id="RHEA:12973"/>
        <dbReference type="ChEBI" id="CHEBI:30616"/>
        <dbReference type="ChEBI" id="CHEBI:456215"/>
        <dbReference type="ChEBI" id="CHEBI:456216"/>
        <dbReference type="EC" id="2.7.4.3"/>
    </reaction>
</comment>
<accession>A0ABS8PU77</accession>
<keyword evidence="4 5" id="KW-0418">Kinase</keyword>
<evidence type="ECO:0000256" key="2">
    <source>
        <dbReference type="ARBA" id="ARBA00022727"/>
    </source>
</evidence>
<feature type="binding site" evidence="5">
    <location>
        <position position="32"/>
    </location>
    <ligand>
        <name>AMP</name>
        <dbReference type="ChEBI" id="CHEBI:456215"/>
    </ligand>
</feature>
<feature type="region of interest" description="NMP" evidence="5">
    <location>
        <begin position="31"/>
        <end position="60"/>
    </location>
</feature>
<dbReference type="HAMAP" id="MF_00235">
    <property type="entry name" value="Adenylate_kinase_Adk"/>
    <property type="match status" value="1"/>
</dbReference>
<dbReference type="CDD" id="cd01428">
    <property type="entry name" value="ADK"/>
    <property type="match status" value="1"/>
</dbReference>
<dbReference type="Pfam" id="PF00406">
    <property type="entry name" value="ADK"/>
    <property type="match status" value="1"/>
</dbReference>
<dbReference type="InterPro" id="IPR033690">
    <property type="entry name" value="Adenylat_kinase_CS"/>
</dbReference>
<dbReference type="EMBL" id="JAJNEC010000005">
    <property type="protein sequence ID" value="MCD2424616.1"/>
    <property type="molecule type" value="Genomic_DNA"/>
</dbReference>
<dbReference type="PANTHER" id="PTHR23359">
    <property type="entry name" value="NUCLEOTIDE KINASE"/>
    <property type="match status" value="1"/>
</dbReference>
<keyword evidence="2 5" id="KW-0545">Nucleotide biosynthesis</keyword>
<feature type="binding site" evidence="5">
    <location>
        <position position="93"/>
    </location>
    <ligand>
        <name>AMP</name>
        <dbReference type="ChEBI" id="CHEBI:456215"/>
    </ligand>
</feature>
<dbReference type="RefSeq" id="WP_231006773.1">
    <property type="nucleotide sequence ID" value="NZ_JAJNEC010000005.1"/>
</dbReference>
<comment type="similarity">
    <text evidence="5 6">Belongs to the adenylate kinase family.</text>
</comment>
<keyword evidence="5" id="KW-0963">Cytoplasm</keyword>
<comment type="subunit">
    <text evidence="5 7">Monomer.</text>
</comment>
<feature type="binding site" evidence="5">
    <location>
        <begin position="86"/>
        <end position="89"/>
    </location>
    <ligand>
        <name>AMP</name>
        <dbReference type="ChEBI" id="CHEBI:456215"/>
    </ligand>
</feature>
<comment type="subcellular location">
    <subcellularLocation>
        <location evidence="5 7">Cytoplasm</location>
    </subcellularLocation>
</comment>
<feature type="binding site" evidence="5">
    <location>
        <position position="37"/>
    </location>
    <ligand>
        <name>AMP</name>
        <dbReference type="ChEBI" id="CHEBI:456215"/>
    </ligand>
</feature>
<dbReference type="InterPro" id="IPR027417">
    <property type="entry name" value="P-loop_NTPase"/>
</dbReference>
<dbReference type="NCBIfam" id="NF011105">
    <property type="entry name" value="PRK14532.1"/>
    <property type="match status" value="1"/>
</dbReference>
<feature type="binding site" evidence="5">
    <location>
        <position position="128"/>
    </location>
    <ligand>
        <name>ATP</name>
        <dbReference type="ChEBI" id="CHEBI:30616"/>
    </ligand>
</feature>
<evidence type="ECO:0000256" key="3">
    <source>
        <dbReference type="ARBA" id="ARBA00022741"/>
    </source>
</evidence>
<comment type="pathway">
    <text evidence="5">Purine metabolism; AMP biosynthesis via salvage pathway; AMP from ADP: step 1/1.</text>
</comment>
<dbReference type="EC" id="2.7.4.3" evidence="5 7"/>
<gene>
    <name evidence="5" type="primary">adk</name>
    <name evidence="8" type="ORF">LQ567_17680</name>
</gene>
<keyword evidence="9" id="KW-1185">Reference proteome</keyword>
<comment type="function">
    <text evidence="5">Catalyzes the reversible transfer of the terminal phosphate group between ATP and AMP. Plays an important role in cellular energy homeostasis and in adenine nucleotide metabolism.</text>
</comment>
<organism evidence="8 9">
    <name type="scientific">Niabella pedocola</name>
    <dbReference type="NCBI Taxonomy" id="1752077"/>
    <lineage>
        <taxon>Bacteria</taxon>
        <taxon>Pseudomonadati</taxon>
        <taxon>Bacteroidota</taxon>
        <taxon>Chitinophagia</taxon>
        <taxon>Chitinophagales</taxon>
        <taxon>Chitinophagaceae</taxon>
        <taxon>Niabella</taxon>
    </lineage>
</organism>
<evidence type="ECO:0000256" key="1">
    <source>
        <dbReference type="ARBA" id="ARBA00022679"/>
    </source>
</evidence>
<feature type="binding site" evidence="5">
    <location>
        <begin position="11"/>
        <end position="16"/>
    </location>
    <ligand>
        <name>ATP</name>
        <dbReference type="ChEBI" id="CHEBI:30616"/>
    </ligand>
</feature>
<dbReference type="Gene3D" id="3.40.50.300">
    <property type="entry name" value="P-loop containing nucleotide triphosphate hydrolases"/>
    <property type="match status" value="1"/>
</dbReference>
<evidence type="ECO:0000256" key="5">
    <source>
        <dbReference type="HAMAP-Rule" id="MF_00235"/>
    </source>
</evidence>
<reference evidence="8 9" key="1">
    <citation type="submission" date="2021-11" db="EMBL/GenBank/DDBJ databases">
        <title>Genomic of Niabella pedocola.</title>
        <authorList>
            <person name="Wu T."/>
        </authorList>
    </citation>
    <scope>NUCLEOTIDE SEQUENCE [LARGE SCALE GENOMIC DNA]</scope>
    <source>
        <strain evidence="8 9">JCM 31011</strain>
    </source>
</reference>
<comment type="caution">
    <text evidence="8">The sequence shown here is derived from an EMBL/GenBank/DDBJ whole genome shotgun (WGS) entry which is preliminary data.</text>
</comment>
<proteinExistence type="inferred from homology"/>
<name>A0ABS8PU77_9BACT</name>
<dbReference type="NCBIfam" id="NF001381">
    <property type="entry name" value="PRK00279.1-3"/>
    <property type="match status" value="1"/>
</dbReference>
<dbReference type="PROSITE" id="PS00113">
    <property type="entry name" value="ADENYLATE_KINASE"/>
    <property type="match status" value="1"/>
</dbReference>
<keyword evidence="1 5" id="KW-0808">Transferase</keyword>
<feature type="binding site" evidence="5">
    <location>
        <position position="134"/>
    </location>
    <ligand>
        <name>AMP</name>
        <dbReference type="ChEBI" id="CHEBI:456215"/>
    </ligand>
</feature>
<evidence type="ECO:0000256" key="7">
    <source>
        <dbReference type="RuleBase" id="RU003331"/>
    </source>
</evidence>
<keyword evidence="5 7" id="KW-0067">ATP-binding</keyword>
<comment type="caution">
    <text evidence="5">Lacks conserved residue(s) required for the propagation of feature annotation.</text>
</comment>
<keyword evidence="3 5" id="KW-0547">Nucleotide-binding</keyword>
<evidence type="ECO:0000313" key="8">
    <source>
        <dbReference type="EMBL" id="MCD2424616.1"/>
    </source>
</evidence>
<comment type="domain">
    <text evidence="5">Consists of three domains, a large central CORE domain and two small peripheral domains, NMPbind and LID, which undergo movements during catalysis. The LID domain closes over the site of phosphoryl transfer upon ATP binding. Assembling and dissambling the active center during each catalytic cycle provides an effective means to prevent ATP hydrolysis.</text>
</comment>
<feature type="binding site" evidence="5">
    <location>
        <position position="146"/>
    </location>
    <ligand>
        <name>AMP</name>
        <dbReference type="ChEBI" id="CHEBI:456215"/>
    </ligand>
</feature>
<dbReference type="NCBIfam" id="NF011104">
    <property type="entry name" value="PRK14531.1"/>
    <property type="match status" value="1"/>
</dbReference>
<dbReference type="InterPro" id="IPR000850">
    <property type="entry name" value="Adenylat/UMP-CMP_kin"/>
</dbReference>
<evidence type="ECO:0000256" key="4">
    <source>
        <dbReference type="ARBA" id="ARBA00022777"/>
    </source>
</evidence>
<evidence type="ECO:0000256" key="6">
    <source>
        <dbReference type="RuleBase" id="RU003330"/>
    </source>
</evidence>
<dbReference type="NCBIfam" id="NF011100">
    <property type="entry name" value="PRK14527.1"/>
    <property type="match status" value="1"/>
</dbReference>
<dbReference type="GO" id="GO:0004017">
    <property type="term" value="F:AMP kinase activity"/>
    <property type="evidence" value="ECO:0007669"/>
    <property type="project" value="UniProtKB-EC"/>
</dbReference>
<feature type="binding site" evidence="5">
    <location>
        <begin position="58"/>
        <end position="60"/>
    </location>
    <ligand>
        <name>AMP</name>
        <dbReference type="ChEBI" id="CHEBI:456215"/>
    </ligand>
</feature>
<sequence length="202" mass="22259">MFNLILFGPPGSGKGTQSDLLVSKYGLVHLSTGNLLRSEIADKTPLGIEAKNFMDKGQLVPDEVVIGMIDNCLELHKDAGGFLFDGFPRTANQAKALDKLLELKRTAIHSVLALEVTEEELVKRLLERGKTSGRSDDTNEAVIRNRFAVYQNETAPVAEHYKAQHKFKAIPGEGTVADISAALGEQIDKVLERQRKEQEAFE</sequence>
<dbReference type="PRINTS" id="PR00094">
    <property type="entry name" value="ADENYLTKNASE"/>
</dbReference>
<evidence type="ECO:0000313" key="9">
    <source>
        <dbReference type="Proteomes" id="UP001199816"/>
    </source>
</evidence>